<sequence>MSATHPHTQSPQPHSTTAYTSPGYQTAHMEEPSKQVGSDIVRPRSKPSLFSHLEGTSHMDKVIKAGFQKICDPGTLVAPATWWWWQKGFADRAGIVPRRRPPGNPWDPDGGGDHPAGPGGGGGGEGPRRKLFHAKPDANAYTTLKSNKDFDQLYSVFITKARAQGFYALFDSNYVPLDQESASELRRMNEWFYAVLQKIIKTTKGR</sequence>
<feature type="region of interest" description="Disordered" evidence="1">
    <location>
        <begin position="1"/>
        <end position="53"/>
    </location>
</feature>
<organism evidence="2 3">
    <name type="scientific">Seminavis robusta</name>
    <dbReference type="NCBI Taxonomy" id="568900"/>
    <lineage>
        <taxon>Eukaryota</taxon>
        <taxon>Sar</taxon>
        <taxon>Stramenopiles</taxon>
        <taxon>Ochrophyta</taxon>
        <taxon>Bacillariophyta</taxon>
        <taxon>Bacillariophyceae</taxon>
        <taxon>Bacillariophycidae</taxon>
        <taxon>Naviculales</taxon>
        <taxon>Naviculaceae</taxon>
        <taxon>Seminavis</taxon>
    </lineage>
</organism>
<name>A0A9N8F0J5_9STRA</name>
<dbReference type="AlphaFoldDB" id="A0A9N8F0J5"/>
<evidence type="ECO:0000313" key="2">
    <source>
        <dbReference type="EMBL" id="CAB9528991.1"/>
    </source>
</evidence>
<feature type="compositionally biased region" description="Polar residues" evidence="1">
    <location>
        <begin position="1"/>
        <end position="24"/>
    </location>
</feature>
<evidence type="ECO:0000313" key="3">
    <source>
        <dbReference type="Proteomes" id="UP001153069"/>
    </source>
</evidence>
<dbReference type="Proteomes" id="UP001153069">
    <property type="component" value="Unassembled WGS sequence"/>
</dbReference>
<comment type="caution">
    <text evidence="2">The sequence shown here is derived from an EMBL/GenBank/DDBJ whole genome shotgun (WGS) entry which is preliminary data.</text>
</comment>
<feature type="region of interest" description="Disordered" evidence="1">
    <location>
        <begin position="94"/>
        <end position="129"/>
    </location>
</feature>
<proteinExistence type="predicted"/>
<protein>
    <submittedName>
        <fullName evidence="2">Uncharacterized protein</fullName>
    </submittedName>
</protein>
<reference evidence="2" key="1">
    <citation type="submission" date="2020-06" db="EMBL/GenBank/DDBJ databases">
        <authorList>
            <consortium name="Plant Systems Biology data submission"/>
        </authorList>
    </citation>
    <scope>NUCLEOTIDE SEQUENCE</scope>
    <source>
        <strain evidence="2">D6</strain>
    </source>
</reference>
<gene>
    <name evidence="2" type="ORF">SEMRO_2371_G325230.1</name>
</gene>
<feature type="compositionally biased region" description="Gly residues" evidence="1">
    <location>
        <begin position="113"/>
        <end position="125"/>
    </location>
</feature>
<keyword evidence="3" id="KW-1185">Reference proteome</keyword>
<accession>A0A9N8F0J5</accession>
<evidence type="ECO:0000256" key="1">
    <source>
        <dbReference type="SAM" id="MobiDB-lite"/>
    </source>
</evidence>
<dbReference type="EMBL" id="CAICTM010002369">
    <property type="protein sequence ID" value="CAB9528991.1"/>
    <property type="molecule type" value="Genomic_DNA"/>
</dbReference>